<dbReference type="EMBL" id="CP002480">
    <property type="protein sequence ID" value="ADW69452.1"/>
    <property type="molecule type" value="Genomic_DNA"/>
</dbReference>
<feature type="transmembrane region" description="Helical" evidence="6">
    <location>
        <begin position="84"/>
        <end position="104"/>
    </location>
</feature>
<keyword evidence="4 6" id="KW-1133">Transmembrane helix</keyword>
<keyword evidence="3 6" id="KW-0812">Transmembrane</keyword>
<feature type="transmembrane region" description="Helical" evidence="6">
    <location>
        <begin position="110"/>
        <end position="130"/>
    </location>
</feature>
<dbReference type="Pfam" id="PF03899">
    <property type="entry name" value="ATP-synt_I"/>
    <property type="match status" value="1"/>
</dbReference>
<dbReference type="OrthoDB" id="119517at2"/>
<keyword evidence="8" id="KW-1185">Reference proteome</keyword>
<name>E8X4P2_GRATM</name>
<dbReference type="RefSeq" id="WP_013580768.1">
    <property type="nucleotide sequence ID" value="NC_015064.1"/>
</dbReference>
<gene>
    <name evidence="7" type="ordered locus">AciX9_2415</name>
</gene>
<comment type="subcellular location">
    <subcellularLocation>
        <location evidence="1">Cell membrane</location>
        <topology evidence="1">Multi-pass membrane protein</topology>
    </subcellularLocation>
</comment>
<proteinExistence type="predicted"/>
<dbReference type="Proteomes" id="UP000000343">
    <property type="component" value="Chromosome"/>
</dbReference>
<feature type="transmembrane region" description="Helical" evidence="6">
    <location>
        <begin position="21"/>
        <end position="38"/>
    </location>
</feature>
<dbReference type="PaxDb" id="1198114-AciX9_2415"/>
<dbReference type="InterPro" id="IPR005598">
    <property type="entry name" value="ATP_synth_I"/>
</dbReference>
<organism evidence="8">
    <name type="scientific">Granulicella tundricola (strain ATCC BAA-1859 / DSM 23138 / MP5ACTX9)</name>
    <dbReference type="NCBI Taxonomy" id="1198114"/>
    <lineage>
        <taxon>Bacteria</taxon>
        <taxon>Pseudomonadati</taxon>
        <taxon>Acidobacteriota</taxon>
        <taxon>Terriglobia</taxon>
        <taxon>Terriglobales</taxon>
        <taxon>Acidobacteriaceae</taxon>
        <taxon>Granulicella</taxon>
    </lineage>
</organism>
<evidence type="ECO:0000313" key="7">
    <source>
        <dbReference type="EMBL" id="ADW69452.1"/>
    </source>
</evidence>
<dbReference type="eggNOG" id="ENOG503385I">
    <property type="taxonomic scope" value="Bacteria"/>
</dbReference>
<feature type="transmembrane region" description="Helical" evidence="6">
    <location>
        <begin position="44"/>
        <end position="63"/>
    </location>
</feature>
<dbReference type="TCDB" id="1.A.77.3.42">
    <property type="family name" value="the mg(2+)/ca(2+) uniporter (mcu) family"/>
</dbReference>
<evidence type="ECO:0008006" key="9">
    <source>
        <dbReference type="Google" id="ProtNLM"/>
    </source>
</evidence>
<dbReference type="GO" id="GO:0005886">
    <property type="term" value="C:plasma membrane"/>
    <property type="evidence" value="ECO:0007669"/>
    <property type="project" value="UniProtKB-SubCell"/>
</dbReference>
<sequence>MDLASLGGFTDDDFKRTILSALRLLGVLSVIAMALFWWKSGWQSAALLVIGAAISGSGLWEWLRLMSAVMERMDAGGKARPMGLILFGFFLRLGLTVVILYVSLKYLNGSVLALAAGLGLGVFALTVEGLRLMKAWTV</sequence>
<evidence type="ECO:0000256" key="3">
    <source>
        <dbReference type="ARBA" id="ARBA00022692"/>
    </source>
</evidence>
<reference evidence="8" key="1">
    <citation type="submission" date="2011-01" db="EMBL/GenBank/DDBJ databases">
        <title>Complete sequence of chromosome of Acidobacterium sp. MP5ACTX9.</title>
        <authorList>
            <consortium name="US DOE Joint Genome Institute"/>
            <person name="Lucas S."/>
            <person name="Copeland A."/>
            <person name="Lapidus A."/>
            <person name="Cheng J.-F."/>
            <person name="Goodwin L."/>
            <person name="Pitluck S."/>
            <person name="Teshima H."/>
            <person name="Detter J.C."/>
            <person name="Han C."/>
            <person name="Tapia R."/>
            <person name="Land M."/>
            <person name="Hauser L."/>
            <person name="Kyrpides N."/>
            <person name="Ivanova N."/>
            <person name="Ovchinnikova G."/>
            <person name="Pagani I."/>
            <person name="Rawat S.R."/>
            <person name="Mannisto M."/>
            <person name="Haggblom M.M."/>
            <person name="Woyke T."/>
        </authorList>
    </citation>
    <scope>NUCLEOTIDE SEQUENCE [LARGE SCALE GENOMIC DNA]</scope>
    <source>
        <strain evidence="8">MP5ACTX9</strain>
    </source>
</reference>
<evidence type="ECO:0000256" key="5">
    <source>
        <dbReference type="ARBA" id="ARBA00023136"/>
    </source>
</evidence>
<accession>E8X4P2</accession>
<keyword evidence="5 6" id="KW-0472">Membrane</keyword>
<dbReference type="HOGENOM" id="CLU_1884797_0_0_0"/>
<evidence type="ECO:0000313" key="8">
    <source>
        <dbReference type="Proteomes" id="UP000000343"/>
    </source>
</evidence>
<evidence type="ECO:0000256" key="1">
    <source>
        <dbReference type="ARBA" id="ARBA00004651"/>
    </source>
</evidence>
<keyword evidence="2" id="KW-1003">Cell membrane</keyword>
<evidence type="ECO:0000256" key="6">
    <source>
        <dbReference type="SAM" id="Phobius"/>
    </source>
</evidence>
<dbReference type="STRING" id="1198114.AciX9_2415"/>
<protein>
    <recommendedName>
        <fullName evidence="9">ATP synthase I</fullName>
    </recommendedName>
</protein>
<dbReference type="KEGG" id="acm:AciX9_2415"/>
<evidence type="ECO:0000256" key="2">
    <source>
        <dbReference type="ARBA" id="ARBA00022475"/>
    </source>
</evidence>
<dbReference type="AlphaFoldDB" id="E8X4P2"/>
<evidence type="ECO:0000256" key="4">
    <source>
        <dbReference type="ARBA" id="ARBA00022989"/>
    </source>
</evidence>